<gene>
    <name evidence="2" type="ORF">Ahy_B06g080584</name>
</gene>
<comment type="caution">
    <text evidence="2">The sequence shown here is derived from an EMBL/GenBank/DDBJ whole genome shotgun (WGS) entry which is preliminary data.</text>
</comment>
<name>A0A444YIK4_ARAHY</name>
<proteinExistence type="predicted"/>
<protein>
    <submittedName>
        <fullName evidence="2">Uncharacterized protein</fullName>
    </submittedName>
</protein>
<feature type="region of interest" description="Disordered" evidence="1">
    <location>
        <begin position="59"/>
        <end position="86"/>
    </location>
</feature>
<dbReference type="AlphaFoldDB" id="A0A444YIK4"/>
<evidence type="ECO:0000313" key="2">
    <source>
        <dbReference type="EMBL" id="RYR01724.1"/>
    </source>
</evidence>
<sequence length="200" mass="22197">MEVTLDFHLTHHQVLLNGEGFSSRIVRFVAKEEKGDRVTHSNANQFPFHFPVSPFQCIHPPSSRFTTEPPKQAATEPPTPIHSSADVEGRNHHRVLLLAEPASSLPSPNVPELAEPASSFAVAERRRARQLVGASPTPRPHSPPRVLRLPSSSSKMWAIRCLPLRNRVLRPYCSKATWVVEDDSGTSKRMSNTLPSLHAS</sequence>
<reference evidence="2 3" key="1">
    <citation type="submission" date="2019-01" db="EMBL/GenBank/DDBJ databases">
        <title>Sequencing of cultivated peanut Arachis hypogaea provides insights into genome evolution and oil improvement.</title>
        <authorList>
            <person name="Chen X."/>
        </authorList>
    </citation>
    <scope>NUCLEOTIDE SEQUENCE [LARGE SCALE GENOMIC DNA]</scope>
    <source>
        <strain evidence="3">cv. Fuhuasheng</strain>
        <tissue evidence="2">Leaves</tissue>
    </source>
</reference>
<accession>A0A444YIK4</accession>
<evidence type="ECO:0000256" key="1">
    <source>
        <dbReference type="SAM" id="MobiDB-lite"/>
    </source>
</evidence>
<keyword evidence="3" id="KW-1185">Reference proteome</keyword>
<evidence type="ECO:0000313" key="3">
    <source>
        <dbReference type="Proteomes" id="UP000289738"/>
    </source>
</evidence>
<dbReference type="Proteomes" id="UP000289738">
    <property type="component" value="Chromosome B06"/>
</dbReference>
<organism evidence="2 3">
    <name type="scientific">Arachis hypogaea</name>
    <name type="common">Peanut</name>
    <dbReference type="NCBI Taxonomy" id="3818"/>
    <lineage>
        <taxon>Eukaryota</taxon>
        <taxon>Viridiplantae</taxon>
        <taxon>Streptophyta</taxon>
        <taxon>Embryophyta</taxon>
        <taxon>Tracheophyta</taxon>
        <taxon>Spermatophyta</taxon>
        <taxon>Magnoliopsida</taxon>
        <taxon>eudicotyledons</taxon>
        <taxon>Gunneridae</taxon>
        <taxon>Pentapetalae</taxon>
        <taxon>rosids</taxon>
        <taxon>fabids</taxon>
        <taxon>Fabales</taxon>
        <taxon>Fabaceae</taxon>
        <taxon>Papilionoideae</taxon>
        <taxon>50 kb inversion clade</taxon>
        <taxon>dalbergioids sensu lato</taxon>
        <taxon>Dalbergieae</taxon>
        <taxon>Pterocarpus clade</taxon>
        <taxon>Arachis</taxon>
    </lineage>
</organism>
<feature type="region of interest" description="Disordered" evidence="1">
    <location>
        <begin position="125"/>
        <end position="149"/>
    </location>
</feature>
<dbReference type="EMBL" id="SDMP01000016">
    <property type="protein sequence ID" value="RYR01724.1"/>
    <property type="molecule type" value="Genomic_DNA"/>
</dbReference>